<proteinExistence type="predicted"/>
<feature type="transmembrane region" description="Helical" evidence="6">
    <location>
        <begin position="158"/>
        <end position="176"/>
    </location>
</feature>
<dbReference type="AlphaFoldDB" id="A0A396GHZ4"/>
<evidence type="ECO:0000313" key="8">
    <source>
        <dbReference type="EMBL" id="RHN40776.1"/>
    </source>
</evidence>
<dbReference type="GO" id="GO:0008270">
    <property type="term" value="F:zinc ion binding"/>
    <property type="evidence" value="ECO:0007669"/>
    <property type="project" value="UniProtKB-KW"/>
</dbReference>
<dbReference type="PROSITE" id="PS51999">
    <property type="entry name" value="ZF_GRF"/>
    <property type="match status" value="1"/>
</dbReference>
<gene>
    <name evidence="8" type="ORF">MtrunA17_Chr8g0358521</name>
</gene>
<accession>A0A396GHZ4</accession>
<keyword evidence="6" id="KW-0812">Transmembrane</keyword>
<organism evidence="8">
    <name type="scientific">Medicago truncatula</name>
    <name type="common">Barrel medic</name>
    <name type="synonym">Medicago tribuloides</name>
    <dbReference type="NCBI Taxonomy" id="3880"/>
    <lineage>
        <taxon>Eukaryota</taxon>
        <taxon>Viridiplantae</taxon>
        <taxon>Streptophyta</taxon>
        <taxon>Embryophyta</taxon>
        <taxon>Tracheophyta</taxon>
        <taxon>Spermatophyta</taxon>
        <taxon>Magnoliopsida</taxon>
        <taxon>eudicotyledons</taxon>
        <taxon>Gunneridae</taxon>
        <taxon>Pentapetalae</taxon>
        <taxon>rosids</taxon>
        <taxon>fabids</taxon>
        <taxon>Fabales</taxon>
        <taxon>Fabaceae</taxon>
        <taxon>Papilionoideae</taxon>
        <taxon>50 kb inversion clade</taxon>
        <taxon>NPAAA clade</taxon>
        <taxon>Hologalegina</taxon>
        <taxon>IRL clade</taxon>
        <taxon>Trifolieae</taxon>
        <taxon>Medicago</taxon>
    </lineage>
</organism>
<evidence type="ECO:0000256" key="6">
    <source>
        <dbReference type="SAM" id="Phobius"/>
    </source>
</evidence>
<evidence type="ECO:0000256" key="5">
    <source>
        <dbReference type="SAM" id="MobiDB-lite"/>
    </source>
</evidence>
<name>A0A396GHZ4_MEDTR</name>
<evidence type="ECO:0000256" key="3">
    <source>
        <dbReference type="ARBA" id="ARBA00022833"/>
    </source>
</evidence>
<comment type="caution">
    <text evidence="8">The sequence shown here is derived from an EMBL/GenBank/DDBJ whole genome shotgun (WGS) entry which is preliminary data.</text>
</comment>
<keyword evidence="3" id="KW-0862">Zinc</keyword>
<evidence type="ECO:0000256" key="1">
    <source>
        <dbReference type="ARBA" id="ARBA00022723"/>
    </source>
</evidence>
<feature type="region of interest" description="Disordered" evidence="5">
    <location>
        <begin position="1"/>
        <end position="44"/>
    </location>
</feature>
<evidence type="ECO:0000256" key="4">
    <source>
        <dbReference type="PROSITE-ProRule" id="PRU01343"/>
    </source>
</evidence>
<keyword evidence="6" id="KW-1133">Transmembrane helix</keyword>
<sequence>MMSSNRGYSNSRGSHSFSISRNGGSRNIGRNPNSGGRNPNSGGRNPKQMISMLLVCGCNLPMRMYIANTFENQGRRFWRYTRWNDEDQHTCALFIWDDELVPGMAHMMDDNAAMEASRVEGRNDEGCRKCTNIDEIMKRFDGRECVQWKKFEDERKKVKWLVLKLILSWLVFVLYVKN</sequence>
<keyword evidence="6" id="KW-0472">Membrane</keyword>
<protein>
    <recommendedName>
        <fullName evidence="7">GRF-type domain-containing protein</fullName>
    </recommendedName>
</protein>
<dbReference type="Gramene" id="rna46982">
    <property type="protein sequence ID" value="RHN40776.1"/>
    <property type="gene ID" value="gene46982"/>
</dbReference>
<evidence type="ECO:0000259" key="7">
    <source>
        <dbReference type="PROSITE" id="PS51999"/>
    </source>
</evidence>
<feature type="domain" description="GRF-type" evidence="7">
    <location>
        <begin position="56"/>
        <end position="100"/>
    </location>
</feature>
<reference evidence="8" key="1">
    <citation type="journal article" date="2018" name="Nat. Plants">
        <title>Whole-genome landscape of Medicago truncatula symbiotic genes.</title>
        <authorList>
            <person name="Pecrix Y."/>
            <person name="Gamas P."/>
            <person name="Carrere S."/>
        </authorList>
    </citation>
    <scope>NUCLEOTIDE SEQUENCE</scope>
    <source>
        <tissue evidence="8">Leaves</tissue>
    </source>
</reference>
<keyword evidence="1" id="KW-0479">Metal-binding</keyword>
<dbReference type="EMBL" id="PSQE01000008">
    <property type="protein sequence ID" value="RHN40776.1"/>
    <property type="molecule type" value="Genomic_DNA"/>
</dbReference>
<evidence type="ECO:0000256" key="2">
    <source>
        <dbReference type="ARBA" id="ARBA00022771"/>
    </source>
</evidence>
<dbReference type="InterPro" id="IPR010666">
    <property type="entry name" value="Znf_GRF"/>
</dbReference>
<dbReference type="Proteomes" id="UP000265566">
    <property type="component" value="Chromosome 8"/>
</dbReference>
<keyword evidence="2 4" id="KW-0863">Zinc-finger</keyword>